<evidence type="ECO:0000256" key="1">
    <source>
        <dbReference type="ARBA" id="ARBA00004141"/>
    </source>
</evidence>
<name>A0A169YEN9_9HYPO</name>
<accession>A0A169YEN9</accession>
<dbReference type="Proteomes" id="UP000076863">
    <property type="component" value="Unassembled WGS sequence"/>
</dbReference>
<evidence type="ECO:0000256" key="4">
    <source>
        <dbReference type="ARBA" id="ARBA00022989"/>
    </source>
</evidence>
<comment type="caution">
    <text evidence="7">The sequence shown here is derived from an EMBL/GenBank/DDBJ whole genome shotgun (WGS) entry which is preliminary data.</text>
</comment>
<dbReference type="Pfam" id="PF07690">
    <property type="entry name" value="MFS_1"/>
    <property type="match status" value="1"/>
</dbReference>
<organism evidence="7 8">
    <name type="scientific">Beauveria brongniartii RCEF 3172</name>
    <dbReference type="NCBI Taxonomy" id="1081107"/>
    <lineage>
        <taxon>Eukaryota</taxon>
        <taxon>Fungi</taxon>
        <taxon>Dikarya</taxon>
        <taxon>Ascomycota</taxon>
        <taxon>Pezizomycotina</taxon>
        <taxon>Sordariomycetes</taxon>
        <taxon>Hypocreomycetidae</taxon>
        <taxon>Hypocreales</taxon>
        <taxon>Cordycipitaceae</taxon>
        <taxon>Beauveria</taxon>
        <taxon>Beauveria brongniartii</taxon>
    </lineage>
</organism>
<evidence type="ECO:0000256" key="3">
    <source>
        <dbReference type="ARBA" id="ARBA00022692"/>
    </source>
</evidence>
<dbReference type="SUPFAM" id="SSF103473">
    <property type="entry name" value="MFS general substrate transporter"/>
    <property type="match status" value="1"/>
</dbReference>
<feature type="transmembrane region" description="Helical" evidence="6">
    <location>
        <begin position="260"/>
        <end position="278"/>
    </location>
</feature>
<protein>
    <submittedName>
        <fullName evidence="7">Major facilitator superfamily domain, general substrate transporter</fullName>
    </submittedName>
</protein>
<dbReference type="AlphaFoldDB" id="A0A169YEN9"/>
<dbReference type="EMBL" id="AZHA01000023">
    <property type="protein sequence ID" value="OAA39195.1"/>
    <property type="molecule type" value="Genomic_DNA"/>
</dbReference>
<feature type="transmembrane region" description="Helical" evidence="6">
    <location>
        <begin position="61"/>
        <end position="81"/>
    </location>
</feature>
<dbReference type="GO" id="GO:0022857">
    <property type="term" value="F:transmembrane transporter activity"/>
    <property type="evidence" value="ECO:0007669"/>
    <property type="project" value="InterPro"/>
</dbReference>
<feature type="transmembrane region" description="Helical" evidence="6">
    <location>
        <begin position="229"/>
        <end position="248"/>
    </location>
</feature>
<feature type="transmembrane region" description="Helical" evidence="6">
    <location>
        <begin position="125"/>
        <end position="147"/>
    </location>
</feature>
<feature type="transmembrane region" description="Helical" evidence="6">
    <location>
        <begin position="93"/>
        <end position="113"/>
    </location>
</feature>
<dbReference type="Gene3D" id="1.20.1250.20">
    <property type="entry name" value="MFS general substrate transporter like domains"/>
    <property type="match status" value="1"/>
</dbReference>
<evidence type="ECO:0000256" key="5">
    <source>
        <dbReference type="ARBA" id="ARBA00023136"/>
    </source>
</evidence>
<dbReference type="InterPro" id="IPR036259">
    <property type="entry name" value="MFS_trans_sf"/>
</dbReference>
<keyword evidence="5 6" id="KW-0472">Membrane</keyword>
<evidence type="ECO:0000313" key="7">
    <source>
        <dbReference type="EMBL" id="OAA39195.1"/>
    </source>
</evidence>
<keyword evidence="2" id="KW-0813">Transport</keyword>
<keyword evidence="8" id="KW-1185">Reference proteome</keyword>
<comment type="subcellular location">
    <subcellularLocation>
        <location evidence="1">Membrane</location>
        <topology evidence="1">Multi-pass membrane protein</topology>
    </subcellularLocation>
</comment>
<sequence length="358" mass="39061">MGNTGISTFYVGYLVGQLPGNMLLARTNPHYFLPAVMYMWSCGTICMPAMTNGAGFAVCRFFIGLTEAPFFPALTLLTSSWYTKEESPLRMAIWHAGNTISNLISGFLAAGILEHMNNTAGLRSWQWFFLIEGMASIVVACAAFILLPEWPSNTRFLTEQEREMARYRILVSNGGHEEEDGGLWDGLKQALQDFLPSVSLLYNHATHKRIHWLAPQIMKTFNFNKTTTYLVQAPPYAIAYTFACLIAYSCGRFQESTFHVIVPILFSAVGCAALIGTLNRAEPAAVVGDDGGARAADQEGGADCRGQLHQPGEPLVQPVLLPDEPGAILPDGWRAVDHGMRVGGGIGAGCSCVYGYQF</sequence>
<dbReference type="InterPro" id="IPR011701">
    <property type="entry name" value="MFS"/>
</dbReference>
<proteinExistence type="predicted"/>
<reference evidence="7 8" key="1">
    <citation type="journal article" date="2016" name="Genome Biol. Evol.">
        <title>Divergent and convergent evolution of fungal pathogenicity.</title>
        <authorList>
            <person name="Shang Y."/>
            <person name="Xiao G."/>
            <person name="Zheng P."/>
            <person name="Cen K."/>
            <person name="Zhan S."/>
            <person name="Wang C."/>
        </authorList>
    </citation>
    <scope>NUCLEOTIDE SEQUENCE [LARGE SCALE GENOMIC DNA]</scope>
    <source>
        <strain evidence="7 8">RCEF 3172</strain>
    </source>
</reference>
<evidence type="ECO:0000256" key="6">
    <source>
        <dbReference type="SAM" id="Phobius"/>
    </source>
</evidence>
<dbReference type="GO" id="GO:0016020">
    <property type="term" value="C:membrane"/>
    <property type="evidence" value="ECO:0007669"/>
    <property type="project" value="UniProtKB-SubCell"/>
</dbReference>
<dbReference type="PANTHER" id="PTHR43791:SF13">
    <property type="entry name" value="MAJOR FACILITATOR SUPERFAMILY (MFS) PROFILE DOMAIN-CONTAINING PROTEIN"/>
    <property type="match status" value="1"/>
</dbReference>
<gene>
    <name evidence="7" type="ORF">BBO_06619</name>
</gene>
<evidence type="ECO:0000313" key="8">
    <source>
        <dbReference type="Proteomes" id="UP000076863"/>
    </source>
</evidence>
<dbReference type="PANTHER" id="PTHR43791">
    <property type="entry name" value="PERMEASE-RELATED"/>
    <property type="match status" value="1"/>
</dbReference>
<keyword evidence="4 6" id="KW-1133">Transmembrane helix</keyword>
<keyword evidence="3 6" id="KW-0812">Transmembrane</keyword>
<evidence type="ECO:0000256" key="2">
    <source>
        <dbReference type="ARBA" id="ARBA00022448"/>
    </source>
</evidence>
<dbReference type="OrthoDB" id="2250022at2759"/>